<feature type="transmembrane region" description="Helical" evidence="2">
    <location>
        <begin position="164"/>
        <end position="184"/>
    </location>
</feature>
<evidence type="ECO:0000313" key="3">
    <source>
        <dbReference type="EMBL" id="KAJ3118878.1"/>
    </source>
</evidence>
<keyword evidence="2" id="KW-0472">Membrane</keyword>
<feature type="transmembrane region" description="Helical" evidence="2">
    <location>
        <begin position="6"/>
        <end position="25"/>
    </location>
</feature>
<accession>A0AAD5T038</accession>
<protein>
    <submittedName>
        <fullName evidence="3">Uncharacterized protein</fullName>
    </submittedName>
</protein>
<sequence>MSQDLQLSQVVPFGGIACAMIFHFLNKPQHIVNPQNHEREIHVLPWVLEINYGIAYLMYSQFQGDDFLFVQAIPLLMSGMAQTLHWHPFYNKKIRRFHEYLLFFSLAIVLIANAATTVYFKSKNTSVQRIGSGAPVVLMSFLTAATLLVEKWRLLIGTQPDGKEVMACAFGFASAALWTVYGFWGTGGDWVVCSSGIIFLVFGVGHAAMIVYAIIYNGGIDMGWDNEEESDADIMVDRFNREPAVVAHPIMNTDMSFGRRQTGQEDAGEGSRNEYPARSRRSQRESGYAPEFAAF</sequence>
<evidence type="ECO:0000256" key="1">
    <source>
        <dbReference type="SAM" id="MobiDB-lite"/>
    </source>
</evidence>
<name>A0AAD5T038_9FUNG</name>
<gene>
    <name evidence="3" type="ORF">HK100_000528</name>
</gene>
<feature type="transmembrane region" description="Helical" evidence="2">
    <location>
        <begin position="132"/>
        <end position="152"/>
    </location>
</feature>
<dbReference type="Proteomes" id="UP001211907">
    <property type="component" value="Unassembled WGS sequence"/>
</dbReference>
<proteinExistence type="predicted"/>
<comment type="caution">
    <text evidence="3">The sequence shown here is derived from an EMBL/GenBank/DDBJ whole genome shotgun (WGS) entry which is preliminary data.</text>
</comment>
<feature type="region of interest" description="Disordered" evidence="1">
    <location>
        <begin position="256"/>
        <end position="295"/>
    </location>
</feature>
<feature type="transmembrane region" description="Helical" evidence="2">
    <location>
        <begin position="68"/>
        <end position="88"/>
    </location>
</feature>
<dbReference type="AlphaFoldDB" id="A0AAD5T038"/>
<organism evidence="3 4">
    <name type="scientific">Physocladia obscura</name>
    <dbReference type="NCBI Taxonomy" id="109957"/>
    <lineage>
        <taxon>Eukaryota</taxon>
        <taxon>Fungi</taxon>
        <taxon>Fungi incertae sedis</taxon>
        <taxon>Chytridiomycota</taxon>
        <taxon>Chytridiomycota incertae sedis</taxon>
        <taxon>Chytridiomycetes</taxon>
        <taxon>Chytridiales</taxon>
        <taxon>Chytriomycetaceae</taxon>
        <taxon>Physocladia</taxon>
    </lineage>
</organism>
<reference evidence="3" key="1">
    <citation type="submission" date="2020-05" db="EMBL/GenBank/DDBJ databases">
        <title>Phylogenomic resolution of chytrid fungi.</title>
        <authorList>
            <person name="Stajich J.E."/>
            <person name="Amses K."/>
            <person name="Simmons R."/>
            <person name="Seto K."/>
            <person name="Myers J."/>
            <person name="Bonds A."/>
            <person name="Quandt C.A."/>
            <person name="Barry K."/>
            <person name="Liu P."/>
            <person name="Grigoriev I."/>
            <person name="Longcore J.E."/>
            <person name="James T.Y."/>
        </authorList>
    </citation>
    <scope>NUCLEOTIDE SEQUENCE</scope>
    <source>
        <strain evidence="3">JEL0513</strain>
    </source>
</reference>
<evidence type="ECO:0000256" key="2">
    <source>
        <dbReference type="SAM" id="Phobius"/>
    </source>
</evidence>
<keyword evidence="2" id="KW-1133">Transmembrane helix</keyword>
<keyword evidence="2" id="KW-0812">Transmembrane</keyword>
<evidence type="ECO:0000313" key="4">
    <source>
        <dbReference type="Proteomes" id="UP001211907"/>
    </source>
</evidence>
<feature type="transmembrane region" description="Helical" evidence="2">
    <location>
        <begin position="100"/>
        <end position="120"/>
    </location>
</feature>
<dbReference type="EMBL" id="JADGJH010001105">
    <property type="protein sequence ID" value="KAJ3118878.1"/>
    <property type="molecule type" value="Genomic_DNA"/>
</dbReference>
<feature type="transmembrane region" description="Helical" evidence="2">
    <location>
        <begin position="196"/>
        <end position="215"/>
    </location>
</feature>
<keyword evidence="4" id="KW-1185">Reference proteome</keyword>